<gene>
    <name evidence="1" type="ORF">S12H4_15257</name>
</gene>
<accession>X1S166</accession>
<protein>
    <submittedName>
        <fullName evidence="1">Uncharacterized protein</fullName>
    </submittedName>
</protein>
<reference evidence="1" key="1">
    <citation type="journal article" date="2014" name="Front. Microbiol.">
        <title>High frequency of phylogenetically diverse reductive dehalogenase-homologous genes in deep subseafloor sedimentary metagenomes.</title>
        <authorList>
            <person name="Kawai M."/>
            <person name="Futagami T."/>
            <person name="Toyoda A."/>
            <person name="Takaki Y."/>
            <person name="Nishi S."/>
            <person name="Hori S."/>
            <person name="Arai W."/>
            <person name="Tsubouchi T."/>
            <person name="Morono Y."/>
            <person name="Uchiyama I."/>
            <person name="Ito T."/>
            <person name="Fujiyama A."/>
            <person name="Inagaki F."/>
            <person name="Takami H."/>
        </authorList>
    </citation>
    <scope>NUCLEOTIDE SEQUENCE</scope>
    <source>
        <strain evidence="1">Expedition CK06-06</strain>
    </source>
</reference>
<name>X1S166_9ZZZZ</name>
<proteinExistence type="predicted"/>
<dbReference type="AlphaFoldDB" id="X1S166"/>
<evidence type="ECO:0000313" key="1">
    <source>
        <dbReference type="EMBL" id="GAI86623.1"/>
    </source>
</evidence>
<sequence length="36" mass="3979">MEGFINNTINIENKVVGVKSYDNKITTSLVFSLAFA</sequence>
<organism evidence="1">
    <name type="scientific">marine sediment metagenome</name>
    <dbReference type="NCBI Taxonomy" id="412755"/>
    <lineage>
        <taxon>unclassified sequences</taxon>
        <taxon>metagenomes</taxon>
        <taxon>ecological metagenomes</taxon>
    </lineage>
</organism>
<dbReference type="EMBL" id="BARW01007315">
    <property type="protein sequence ID" value="GAI86623.1"/>
    <property type="molecule type" value="Genomic_DNA"/>
</dbReference>
<feature type="non-terminal residue" evidence="1">
    <location>
        <position position="36"/>
    </location>
</feature>
<comment type="caution">
    <text evidence="1">The sequence shown here is derived from an EMBL/GenBank/DDBJ whole genome shotgun (WGS) entry which is preliminary data.</text>
</comment>